<organism evidence="1 2">
    <name type="scientific">Pythium oligandrum</name>
    <name type="common">Mycoparasitic fungus</name>
    <dbReference type="NCBI Taxonomy" id="41045"/>
    <lineage>
        <taxon>Eukaryota</taxon>
        <taxon>Sar</taxon>
        <taxon>Stramenopiles</taxon>
        <taxon>Oomycota</taxon>
        <taxon>Peronosporomycetes</taxon>
        <taxon>Pythiales</taxon>
        <taxon>Pythiaceae</taxon>
        <taxon>Pythium</taxon>
    </lineage>
</organism>
<proteinExistence type="predicted"/>
<protein>
    <submittedName>
        <fullName evidence="1">Uncharacterized protein</fullName>
    </submittedName>
</protein>
<keyword evidence="2" id="KW-1185">Reference proteome</keyword>
<name>A0A8K1FLY9_PYTOL</name>
<reference evidence="1" key="1">
    <citation type="submission" date="2019-03" db="EMBL/GenBank/DDBJ databases">
        <title>Long read genome sequence of the mycoparasitic Pythium oligandrum ATCC 38472 isolated from sugarbeet rhizosphere.</title>
        <authorList>
            <person name="Gaulin E."/>
        </authorList>
    </citation>
    <scope>NUCLEOTIDE SEQUENCE</scope>
    <source>
        <strain evidence="1">ATCC 38472_TT</strain>
    </source>
</reference>
<dbReference type="AlphaFoldDB" id="A0A8K1FLY9"/>
<dbReference type="EMBL" id="SPLM01000040">
    <property type="protein sequence ID" value="TMW64322.1"/>
    <property type="molecule type" value="Genomic_DNA"/>
</dbReference>
<evidence type="ECO:0000313" key="1">
    <source>
        <dbReference type="EMBL" id="TMW64322.1"/>
    </source>
</evidence>
<comment type="caution">
    <text evidence="1">The sequence shown here is derived from an EMBL/GenBank/DDBJ whole genome shotgun (WGS) entry which is preliminary data.</text>
</comment>
<dbReference type="OrthoDB" id="167827at2759"/>
<evidence type="ECO:0000313" key="2">
    <source>
        <dbReference type="Proteomes" id="UP000794436"/>
    </source>
</evidence>
<gene>
    <name evidence="1" type="ORF">Poli38472_012944</name>
</gene>
<sequence>MKNRTVSARCFRLLALVSEVQNDVEVVKPILQELEVMRLSCALEMLSNVNVKDMEHEMLEASEFDDDFARFLRQELFGGRSGEDKSTKRVSVASAFGKQSEVKHHLQTLHAWDFGMEHHIREQEQGIYAVFLPDDSMSDENPPPKLVVFGWLVDSCFEPEHLRDTSTYILRFLTCLSSHVTCCLTKEDWPGLQAVMRAKDSSDMDNWNSYSVVFCVERQQDEEDSVEASLTQSLRLPRSITSEGLQLVKGKFPALVRCSAEAKTKRQTNRKHELDSPEEFALWMVDRAQQFELNWNRDDWQTSLKEALLHAADEWPGDTLKRIRVVKQSDQRAVELNLLSDTWQNYLLDVMEEMWEPESEEMEIHKFNIGQVTGSAFSRFSRLGTIRLDKDEHVLSVYTI</sequence>
<accession>A0A8K1FLY9</accession>
<dbReference type="Proteomes" id="UP000794436">
    <property type="component" value="Unassembled WGS sequence"/>
</dbReference>